<sequence>MVLAVDRIVKHQYNTAKQQWELLISWKGLQTTQDSWEPLTRIAMDIPVMVAEYIDTNDVHQIRRALSA</sequence>
<dbReference type="InterPro" id="IPR000953">
    <property type="entry name" value="Chromo/chromo_shadow_dom"/>
</dbReference>
<evidence type="ECO:0000313" key="3">
    <source>
        <dbReference type="Proteomes" id="UP001209570"/>
    </source>
</evidence>
<gene>
    <name evidence="2" type="ORF">P43SY_000243</name>
</gene>
<evidence type="ECO:0000313" key="2">
    <source>
        <dbReference type="EMBL" id="KAJ0405364.1"/>
    </source>
</evidence>
<protein>
    <recommendedName>
        <fullName evidence="1">Chromo domain-containing protein</fullName>
    </recommendedName>
</protein>
<dbReference type="InterPro" id="IPR016197">
    <property type="entry name" value="Chromo-like_dom_sf"/>
</dbReference>
<dbReference type="InterPro" id="IPR023780">
    <property type="entry name" value="Chromo_domain"/>
</dbReference>
<dbReference type="SMART" id="SM00298">
    <property type="entry name" value="CHROMO"/>
    <property type="match status" value="1"/>
</dbReference>
<reference evidence="2" key="1">
    <citation type="submission" date="2021-12" db="EMBL/GenBank/DDBJ databases">
        <title>Prjna785345.</title>
        <authorList>
            <person name="Rujirawat T."/>
            <person name="Krajaejun T."/>
        </authorList>
    </citation>
    <scope>NUCLEOTIDE SEQUENCE</scope>
    <source>
        <strain evidence="2">Pi057C3</strain>
    </source>
</reference>
<evidence type="ECO:0000259" key="1">
    <source>
        <dbReference type="PROSITE" id="PS50013"/>
    </source>
</evidence>
<comment type="caution">
    <text evidence="2">The sequence shown here is derived from an EMBL/GenBank/DDBJ whole genome shotgun (WGS) entry which is preliminary data.</text>
</comment>
<keyword evidence="3" id="KW-1185">Reference proteome</keyword>
<feature type="domain" description="Chromo" evidence="1">
    <location>
        <begin position="3"/>
        <end position="65"/>
    </location>
</feature>
<dbReference type="Gene3D" id="2.40.50.40">
    <property type="match status" value="1"/>
</dbReference>
<name>A0AAD5M816_PYTIN</name>
<dbReference type="Proteomes" id="UP001209570">
    <property type="component" value="Unassembled WGS sequence"/>
</dbReference>
<dbReference type="PROSITE" id="PS50013">
    <property type="entry name" value="CHROMO_2"/>
    <property type="match status" value="1"/>
</dbReference>
<dbReference type="Pfam" id="PF00385">
    <property type="entry name" value="Chromo"/>
    <property type="match status" value="1"/>
</dbReference>
<accession>A0AAD5M816</accession>
<dbReference type="CDD" id="cd00024">
    <property type="entry name" value="CD_CSD"/>
    <property type="match status" value="1"/>
</dbReference>
<proteinExistence type="predicted"/>
<dbReference type="EMBL" id="JAKCXM010000046">
    <property type="protein sequence ID" value="KAJ0405364.1"/>
    <property type="molecule type" value="Genomic_DNA"/>
</dbReference>
<organism evidence="2 3">
    <name type="scientific">Pythium insidiosum</name>
    <name type="common">Pythiosis disease agent</name>
    <dbReference type="NCBI Taxonomy" id="114742"/>
    <lineage>
        <taxon>Eukaryota</taxon>
        <taxon>Sar</taxon>
        <taxon>Stramenopiles</taxon>
        <taxon>Oomycota</taxon>
        <taxon>Peronosporomycetes</taxon>
        <taxon>Pythiales</taxon>
        <taxon>Pythiaceae</taxon>
        <taxon>Pythium</taxon>
    </lineage>
</organism>
<dbReference type="SUPFAM" id="SSF54160">
    <property type="entry name" value="Chromo domain-like"/>
    <property type="match status" value="1"/>
</dbReference>
<dbReference type="AlphaFoldDB" id="A0AAD5M816"/>